<dbReference type="Pfam" id="PF12973">
    <property type="entry name" value="Cupin_7"/>
    <property type="match status" value="1"/>
</dbReference>
<sequence length="193" mass="21543">MAGVERRMLDRIGDEVARATSIVRYAPNSKFSAHIHGGGEEFIVLEGVFQDEHGDYPPGSYVRNPPQSKHTPGSEEGCVIFVKLWQFDQSDRTEIKINIQDIPGVADLHRLGVSIQPLFKDEREEVRIESWLANTEVIIDASNGAELLVLEGSFIEGEDNFRPQSWLRLPANSMAIAYTGDKGAKVWLKTGHL</sequence>
<dbReference type="CDD" id="cd20303">
    <property type="entry name" value="cupin_ChrR_1"/>
    <property type="match status" value="1"/>
</dbReference>
<dbReference type="AlphaFoldDB" id="A0A964FE59"/>
<dbReference type="EMBL" id="JADWDC010000008">
    <property type="protein sequence ID" value="MCC0176305.1"/>
    <property type="molecule type" value="Genomic_DNA"/>
</dbReference>
<evidence type="ECO:0000313" key="2">
    <source>
        <dbReference type="EMBL" id="MCC0176305.1"/>
    </source>
</evidence>
<gene>
    <name evidence="2" type="ORF">I4641_04855</name>
</gene>
<comment type="caution">
    <text evidence="2">The sequence shown here is derived from an EMBL/GenBank/DDBJ whole genome shotgun (WGS) entry which is preliminary data.</text>
</comment>
<reference evidence="2" key="1">
    <citation type="journal article" date="2021" name="Antonie Van Leeuwenhoek">
        <title>Draft genome and description of Waterburya agarophytonicola gen. nov. sp. nov. (Pleurocapsales, Cyanobacteria): a seaweed symbiont.</title>
        <authorList>
            <person name="Bonthond G."/>
            <person name="Shalygin S."/>
            <person name="Bayer T."/>
            <person name="Weinberger F."/>
        </authorList>
    </citation>
    <scope>NUCLEOTIDE SEQUENCE</scope>
    <source>
        <strain evidence="2">KI4</strain>
    </source>
</reference>
<organism evidence="2 3">
    <name type="scientific">Waterburya agarophytonicola KI4</name>
    <dbReference type="NCBI Taxonomy" id="2874699"/>
    <lineage>
        <taxon>Bacteria</taxon>
        <taxon>Bacillati</taxon>
        <taxon>Cyanobacteriota</taxon>
        <taxon>Cyanophyceae</taxon>
        <taxon>Pleurocapsales</taxon>
        <taxon>Hyellaceae</taxon>
        <taxon>Waterburya</taxon>
        <taxon>Waterburya agarophytonicola</taxon>
    </lineage>
</organism>
<protein>
    <submittedName>
        <fullName evidence="2">Cupin domain-containing protein</fullName>
    </submittedName>
</protein>
<dbReference type="InterPro" id="IPR014710">
    <property type="entry name" value="RmlC-like_jellyroll"/>
</dbReference>
<keyword evidence="3" id="KW-1185">Reference proteome</keyword>
<feature type="domain" description="ChrR-like cupin" evidence="1">
    <location>
        <begin position="3"/>
        <end position="87"/>
    </location>
</feature>
<name>A0A964FE59_9CYAN</name>
<accession>A0A964FE59</accession>
<dbReference type="Proteomes" id="UP000729733">
    <property type="component" value="Unassembled WGS sequence"/>
</dbReference>
<dbReference type="InterPro" id="IPR025979">
    <property type="entry name" value="ChrR-like_cupin_dom"/>
</dbReference>
<proteinExistence type="predicted"/>
<evidence type="ECO:0000313" key="3">
    <source>
        <dbReference type="Proteomes" id="UP000729733"/>
    </source>
</evidence>
<dbReference type="SUPFAM" id="SSF51182">
    <property type="entry name" value="RmlC-like cupins"/>
    <property type="match status" value="2"/>
</dbReference>
<dbReference type="InterPro" id="IPR011051">
    <property type="entry name" value="RmlC_Cupin_sf"/>
</dbReference>
<evidence type="ECO:0000259" key="1">
    <source>
        <dbReference type="Pfam" id="PF12973"/>
    </source>
</evidence>
<dbReference type="Gene3D" id="2.60.120.10">
    <property type="entry name" value="Jelly Rolls"/>
    <property type="match status" value="1"/>
</dbReference>